<dbReference type="Proteomes" id="UP000179102">
    <property type="component" value="Unassembled WGS sequence"/>
</dbReference>
<reference evidence="1 2" key="1">
    <citation type="journal article" date="2016" name="Nat. Commun.">
        <title>Thousands of microbial genomes shed light on interconnected biogeochemical processes in an aquifer system.</title>
        <authorList>
            <person name="Anantharaman K."/>
            <person name="Brown C.T."/>
            <person name="Hug L.A."/>
            <person name="Sharon I."/>
            <person name="Castelle C.J."/>
            <person name="Probst A.J."/>
            <person name="Thomas B.C."/>
            <person name="Singh A."/>
            <person name="Wilkins M.J."/>
            <person name="Karaoz U."/>
            <person name="Brodie E.L."/>
            <person name="Williams K.H."/>
            <person name="Hubbard S.S."/>
            <person name="Banfield J.F."/>
        </authorList>
    </citation>
    <scope>NUCLEOTIDE SEQUENCE [LARGE SCALE GENOMIC DNA]</scope>
</reference>
<comment type="caution">
    <text evidence="1">The sequence shown here is derived from an EMBL/GenBank/DDBJ whole genome shotgun (WGS) entry which is preliminary data.</text>
</comment>
<protein>
    <submittedName>
        <fullName evidence="1">Uncharacterized protein</fullName>
    </submittedName>
</protein>
<name>A0A1F5G541_9BACT</name>
<dbReference type="STRING" id="1797711.A2870_04450"/>
<sequence>MKKFFYSHLVDTDSLTSDLAELDLTESQRKELMEIAHVHTHQAVVDAILSELSEEDKKKFLELLSFGSNDEIWKHLNERVAKIEDKIMDVAKKVKKELREDTAKVKKS</sequence>
<accession>A0A1F5G541</accession>
<organism evidence="1 2">
    <name type="scientific">Candidatus Curtissbacteria bacterium RIFCSPHIGHO2_01_FULL_41_11</name>
    <dbReference type="NCBI Taxonomy" id="1797711"/>
    <lineage>
        <taxon>Bacteria</taxon>
        <taxon>Candidatus Curtissiibacteriota</taxon>
    </lineage>
</organism>
<proteinExistence type="predicted"/>
<dbReference type="AlphaFoldDB" id="A0A1F5G541"/>
<evidence type="ECO:0000313" key="1">
    <source>
        <dbReference type="EMBL" id="OGD86992.1"/>
    </source>
</evidence>
<evidence type="ECO:0000313" key="2">
    <source>
        <dbReference type="Proteomes" id="UP000179102"/>
    </source>
</evidence>
<dbReference type="EMBL" id="MFAZ01000025">
    <property type="protein sequence ID" value="OGD86992.1"/>
    <property type="molecule type" value="Genomic_DNA"/>
</dbReference>
<gene>
    <name evidence="1" type="ORF">A2870_04450</name>
</gene>